<keyword evidence="1" id="KW-0812">Transmembrane</keyword>
<organism evidence="2 3">
    <name type="scientific">Solimonas aquatica</name>
    <dbReference type="NCBI Taxonomy" id="489703"/>
    <lineage>
        <taxon>Bacteria</taxon>
        <taxon>Pseudomonadati</taxon>
        <taxon>Pseudomonadota</taxon>
        <taxon>Gammaproteobacteria</taxon>
        <taxon>Nevskiales</taxon>
        <taxon>Nevskiaceae</taxon>
        <taxon>Solimonas</taxon>
    </lineage>
</organism>
<name>A0A1H9GHJ3_9GAMM</name>
<dbReference type="Pfam" id="PF26512">
    <property type="entry name" value="SOI"/>
    <property type="match status" value="1"/>
</dbReference>
<proteinExistence type="predicted"/>
<keyword evidence="1" id="KW-1133">Transmembrane helix</keyword>
<feature type="transmembrane region" description="Helical" evidence="1">
    <location>
        <begin position="23"/>
        <end position="49"/>
    </location>
</feature>
<accession>A0A1H9GHJ3</accession>
<dbReference type="OrthoDB" id="5739128at2"/>
<evidence type="ECO:0000256" key="1">
    <source>
        <dbReference type="SAM" id="Phobius"/>
    </source>
</evidence>
<evidence type="ECO:0008006" key="4">
    <source>
        <dbReference type="Google" id="ProtNLM"/>
    </source>
</evidence>
<reference evidence="2 3" key="1">
    <citation type="submission" date="2016-10" db="EMBL/GenBank/DDBJ databases">
        <authorList>
            <person name="de Groot N.N."/>
        </authorList>
    </citation>
    <scope>NUCLEOTIDE SEQUENCE [LARGE SCALE GENOMIC DNA]</scope>
    <source>
        <strain evidence="2 3">DSM 25927</strain>
    </source>
</reference>
<dbReference type="RefSeq" id="WP_093285343.1">
    <property type="nucleotide sequence ID" value="NZ_FOFS01000007.1"/>
</dbReference>
<dbReference type="AlphaFoldDB" id="A0A1H9GHJ3"/>
<dbReference type="InterPro" id="IPR058965">
    <property type="entry name" value="SOI/HabA-like"/>
</dbReference>
<keyword evidence="1" id="KW-0472">Membrane</keyword>
<sequence>MSLSAPLAPDPQTRAAERARLRLLMHGALVAVIGLLSGFGFVFVILQALTVWPVSLPLDAPFPGSERGWRVAHVAGVMNGMLIMLAGFALPHLRASLRAQRWIVGGMIYTGWGNTVFFHCANFSSNRGLTAGPSRFGEADWPGIIGYLVGGSTIPFTITALLLIALAAARRLREV</sequence>
<evidence type="ECO:0000313" key="2">
    <source>
        <dbReference type="EMBL" id="SEQ49582.1"/>
    </source>
</evidence>
<evidence type="ECO:0000313" key="3">
    <source>
        <dbReference type="Proteomes" id="UP000199233"/>
    </source>
</evidence>
<dbReference type="Proteomes" id="UP000199233">
    <property type="component" value="Unassembled WGS sequence"/>
</dbReference>
<gene>
    <name evidence="2" type="ORF">SAMN04488038_10778</name>
</gene>
<dbReference type="STRING" id="489703.SAMN04488038_10778"/>
<keyword evidence="3" id="KW-1185">Reference proteome</keyword>
<protein>
    <recommendedName>
        <fullName evidence="4">Styrene-oxide isomerase</fullName>
    </recommendedName>
</protein>
<dbReference type="EMBL" id="FOFS01000007">
    <property type="protein sequence ID" value="SEQ49582.1"/>
    <property type="molecule type" value="Genomic_DNA"/>
</dbReference>
<feature type="transmembrane region" description="Helical" evidence="1">
    <location>
        <begin position="69"/>
        <end position="90"/>
    </location>
</feature>
<feature type="transmembrane region" description="Helical" evidence="1">
    <location>
        <begin position="102"/>
        <end position="124"/>
    </location>
</feature>
<feature type="transmembrane region" description="Helical" evidence="1">
    <location>
        <begin position="144"/>
        <end position="169"/>
    </location>
</feature>